<dbReference type="PANTHER" id="PTHR34406">
    <property type="entry name" value="PROTEIN YCEI"/>
    <property type="match status" value="1"/>
</dbReference>
<reference evidence="2" key="1">
    <citation type="journal article" date="2014" name="Int. J. Syst. Evol. Microbiol.">
        <title>Complete genome sequence of Corynebacterium casei LMG S-19264T (=DSM 44701T), isolated from a smear-ripened cheese.</title>
        <authorList>
            <consortium name="US DOE Joint Genome Institute (JGI-PGF)"/>
            <person name="Walter F."/>
            <person name="Albersmeier A."/>
            <person name="Kalinowski J."/>
            <person name="Ruckert C."/>
        </authorList>
    </citation>
    <scope>NUCLEOTIDE SEQUENCE</scope>
    <source>
        <strain evidence="2">KCTC 12113</strain>
    </source>
</reference>
<protein>
    <recommendedName>
        <fullName evidence="1">Lipid/polyisoprenoid-binding YceI-like domain-containing protein</fullName>
    </recommendedName>
</protein>
<feature type="domain" description="Lipid/polyisoprenoid-binding YceI-like" evidence="1">
    <location>
        <begin position="31"/>
        <end position="185"/>
    </location>
</feature>
<evidence type="ECO:0000313" key="3">
    <source>
        <dbReference type="Proteomes" id="UP000634668"/>
    </source>
</evidence>
<comment type="caution">
    <text evidence="2">The sequence shown here is derived from an EMBL/GenBank/DDBJ whole genome shotgun (WGS) entry which is preliminary data.</text>
</comment>
<dbReference type="InterPro" id="IPR036761">
    <property type="entry name" value="TTHA0802/YceI-like_sf"/>
</dbReference>
<dbReference type="Pfam" id="PF04264">
    <property type="entry name" value="YceI"/>
    <property type="match status" value="1"/>
</dbReference>
<organism evidence="2 3">
    <name type="scientific">Arenibacter certesii</name>
    <dbReference type="NCBI Taxonomy" id="228955"/>
    <lineage>
        <taxon>Bacteria</taxon>
        <taxon>Pseudomonadati</taxon>
        <taxon>Bacteroidota</taxon>
        <taxon>Flavobacteriia</taxon>
        <taxon>Flavobacteriales</taxon>
        <taxon>Flavobacteriaceae</taxon>
        <taxon>Arenibacter</taxon>
    </lineage>
</organism>
<accession>A0A918IVV2</accession>
<dbReference type="EMBL" id="BMWP01000011">
    <property type="protein sequence ID" value="GGW34533.1"/>
    <property type="molecule type" value="Genomic_DNA"/>
</dbReference>
<evidence type="ECO:0000259" key="1">
    <source>
        <dbReference type="SMART" id="SM00867"/>
    </source>
</evidence>
<dbReference type="AlphaFoldDB" id="A0A918IVV2"/>
<dbReference type="SMART" id="SM00867">
    <property type="entry name" value="YceI"/>
    <property type="match status" value="1"/>
</dbReference>
<name>A0A918IVV2_9FLAO</name>
<dbReference type="PANTHER" id="PTHR34406:SF1">
    <property type="entry name" value="PROTEIN YCEI"/>
    <property type="match status" value="1"/>
</dbReference>
<dbReference type="SUPFAM" id="SSF101874">
    <property type="entry name" value="YceI-like"/>
    <property type="match status" value="1"/>
</dbReference>
<dbReference type="InterPro" id="IPR007372">
    <property type="entry name" value="Lipid/polyisoprenoid-bd_YceI"/>
</dbReference>
<sequence length="187" mass="20805">MGELKYFIDMKTKLSLLILLFVAFAGFSQDKYKLSQDSELTITGTSTLHDWTVTASSMQGTLTYGENIVNIGLQVDASEIKSERGAAMNKKMHEALKAKQHPKIIFKFQNLTNTDGHVINGKLTIAGVEQEVELPSEVSDQDNSYRLKGNYTITLKDFGMEPPTAMFGQIVVGDEVTVNYNLVFVKE</sequence>
<evidence type="ECO:0000313" key="2">
    <source>
        <dbReference type="EMBL" id="GGW34533.1"/>
    </source>
</evidence>
<proteinExistence type="predicted"/>
<dbReference type="Proteomes" id="UP000634668">
    <property type="component" value="Unassembled WGS sequence"/>
</dbReference>
<reference evidence="2" key="2">
    <citation type="submission" date="2020-09" db="EMBL/GenBank/DDBJ databases">
        <authorList>
            <person name="Sun Q."/>
            <person name="Kim S."/>
        </authorList>
    </citation>
    <scope>NUCLEOTIDE SEQUENCE</scope>
    <source>
        <strain evidence="2">KCTC 12113</strain>
    </source>
</reference>
<gene>
    <name evidence="2" type="ORF">GCM10007383_19440</name>
</gene>
<dbReference type="Gene3D" id="2.40.128.110">
    <property type="entry name" value="Lipid/polyisoprenoid-binding, YceI-like"/>
    <property type="match status" value="1"/>
</dbReference>
<keyword evidence="3" id="KW-1185">Reference proteome</keyword>